<evidence type="ECO:0000313" key="1">
    <source>
        <dbReference type="EMBL" id="PBK86023.1"/>
    </source>
</evidence>
<reference evidence="2" key="1">
    <citation type="journal article" date="2017" name="Nat. Ecol. Evol.">
        <title>Genome expansion and lineage-specific genetic innovations in the forest pathogenic fungi Armillaria.</title>
        <authorList>
            <person name="Sipos G."/>
            <person name="Prasanna A.N."/>
            <person name="Walter M.C."/>
            <person name="O'Connor E."/>
            <person name="Balint B."/>
            <person name="Krizsan K."/>
            <person name="Kiss B."/>
            <person name="Hess J."/>
            <person name="Varga T."/>
            <person name="Slot J."/>
            <person name="Riley R."/>
            <person name="Boka B."/>
            <person name="Rigling D."/>
            <person name="Barry K."/>
            <person name="Lee J."/>
            <person name="Mihaltcheva S."/>
            <person name="LaButti K."/>
            <person name="Lipzen A."/>
            <person name="Waldron R."/>
            <person name="Moloney N.M."/>
            <person name="Sperisen C."/>
            <person name="Kredics L."/>
            <person name="Vagvoelgyi C."/>
            <person name="Patrignani A."/>
            <person name="Fitzpatrick D."/>
            <person name="Nagy I."/>
            <person name="Doyle S."/>
            <person name="Anderson J.B."/>
            <person name="Grigoriev I.V."/>
            <person name="Gueldener U."/>
            <person name="Muensterkoetter M."/>
            <person name="Nagy L.G."/>
        </authorList>
    </citation>
    <scope>NUCLEOTIDE SEQUENCE [LARGE SCALE GENOMIC DNA]</scope>
    <source>
        <strain evidence="2">Ar21-2</strain>
    </source>
</reference>
<evidence type="ECO:0000313" key="2">
    <source>
        <dbReference type="Proteomes" id="UP000217790"/>
    </source>
</evidence>
<gene>
    <name evidence="1" type="ORF">ARMGADRAFT_543790</name>
</gene>
<dbReference type="InParanoid" id="A0A2H3DCP3"/>
<dbReference type="AlphaFoldDB" id="A0A2H3DCP3"/>
<name>A0A2H3DCP3_ARMGA</name>
<keyword evidence="2" id="KW-1185">Reference proteome</keyword>
<organism evidence="1 2">
    <name type="scientific">Armillaria gallica</name>
    <name type="common">Bulbous honey fungus</name>
    <name type="synonym">Armillaria bulbosa</name>
    <dbReference type="NCBI Taxonomy" id="47427"/>
    <lineage>
        <taxon>Eukaryota</taxon>
        <taxon>Fungi</taxon>
        <taxon>Dikarya</taxon>
        <taxon>Basidiomycota</taxon>
        <taxon>Agaricomycotina</taxon>
        <taxon>Agaricomycetes</taxon>
        <taxon>Agaricomycetidae</taxon>
        <taxon>Agaricales</taxon>
        <taxon>Marasmiineae</taxon>
        <taxon>Physalacriaceae</taxon>
        <taxon>Armillaria</taxon>
    </lineage>
</organism>
<sequence>MCGRVCASLITLIGYDDIAQVATYSNDVTSENRRKAEEIEDDVDILHTITMSSGTSQSRTGDGERG</sequence>
<protein>
    <submittedName>
        <fullName evidence="1">Uncharacterized protein</fullName>
    </submittedName>
</protein>
<dbReference type="Proteomes" id="UP000217790">
    <property type="component" value="Unassembled WGS sequence"/>
</dbReference>
<proteinExistence type="predicted"/>
<accession>A0A2H3DCP3</accession>
<dbReference type="EMBL" id="KZ293687">
    <property type="protein sequence ID" value="PBK86023.1"/>
    <property type="molecule type" value="Genomic_DNA"/>
</dbReference>